<dbReference type="EMBL" id="LSRX01000224">
    <property type="protein sequence ID" value="OLQ03877.1"/>
    <property type="molecule type" value="Genomic_DNA"/>
</dbReference>
<protein>
    <submittedName>
        <fullName evidence="1">Uncharacterized protein</fullName>
    </submittedName>
</protein>
<dbReference type="Proteomes" id="UP000186817">
    <property type="component" value="Unassembled WGS sequence"/>
</dbReference>
<accession>A0A1Q9E8Y9</accession>
<reference evidence="1 2" key="1">
    <citation type="submission" date="2016-02" db="EMBL/GenBank/DDBJ databases">
        <title>Genome analysis of coral dinoflagellate symbionts highlights evolutionary adaptations to a symbiotic lifestyle.</title>
        <authorList>
            <person name="Aranda M."/>
            <person name="Li Y."/>
            <person name="Liew Y.J."/>
            <person name="Baumgarten S."/>
            <person name="Simakov O."/>
            <person name="Wilson M."/>
            <person name="Piel J."/>
            <person name="Ashoor H."/>
            <person name="Bougouffa S."/>
            <person name="Bajic V.B."/>
            <person name="Ryu T."/>
            <person name="Ravasi T."/>
            <person name="Bayer T."/>
            <person name="Micklem G."/>
            <person name="Kim H."/>
            <person name="Bhak J."/>
            <person name="Lajeunesse T.C."/>
            <person name="Voolstra C.R."/>
        </authorList>
    </citation>
    <scope>NUCLEOTIDE SEQUENCE [LARGE SCALE GENOMIC DNA]</scope>
    <source>
        <strain evidence="1 2">CCMP2467</strain>
    </source>
</reference>
<proteinExistence type="predicted"/>
<keyword evidence="2" id="KW-1185">Reference proteome</keyword>
<name>A0A1Q9E8Y9_SYMMI</name>
<evidence type="ECO:0000313" key="1">
    <source>
        <dbReference type="EMBL" id="OLQ03877.1"/>
    </source>
</evidence>
<dbReference type="AlphaFoldDB" id="A0A1Q9E8Y9"/>
<organism evidence="1 2">
    <name type="scientific">Symbiodinium microadriaticum</name>
    <name type="common">Dinoflagellate</name>
    <name type="synonym">Zooxanthella microadriatica</name>
    <dbReference type="NCBI Taxonomy" id="2951"/>
    <lineage>
        <taxon>Eukaryota</taxon>
        <taxon>Sar</taxon>
        <taxon>Alveolata</taxon>
        <taxon>Dinophyceae</taxon>
        <taxon>Suessiales</taxon>
        <taxon>Symbiodiniaceae</taxon>
        <taxon>Symbiodinium</taxon>
    </lineage>
</organism>
<evidence type="ECO:0000313" key="2">
    <source>
        <dbReference type="Proteomes" id="UP000186817"/>
    </source>
</evidence>
<comment type="caution">
    <text evidence="1">The sequence shown here is derived from an EMBL/GenBank/DDBJ whole genome shotgun (WGS) entry which is preliminary data.</text>
</comment>
<dbReference type="OrthoDB" id="440674at2759"/>
<sequence>MKEKLPLSELNDETFGRIVWAIQDASLDKRSERLRRPAPMASDNAGFTVRAKACGTLWIQGAGVRLELAASLAKDGAGGKEALMRGLAFETAAAAKDSAGGAAARAVPMSLWLQRIDPLTAEQCANEVATLRSLA</sequence>
<gene>
    <name evidence="1" type="ORF">AK812_SmicGene13120</name>
</gene>